<accession>A0ABX6C3L6</accession>
<evidence type="ECO:0008006" key="3">
    <source>
        <dbReference type="Google" id="ProtNLM"/>
    </source>
</evidence>
<proteinExistence type="predicted"/>
<evidence type="ECO:0000313" key="1">
    <source>
        <dbReference type="EMBL" id="QFG03872.1"/>
    </source>
</evidence>
<name>A0ABX6C3L6_9CHLR</name>
<dbReference type="PANTHER" id="PTHR37804:SF1">
    <property type="entry name" value="CDAA REGULATORY PROTEIN CDAR"/>
    <property type="match status" value="1"/>
</dbReference>
<dbReference type="InterPro" id="IPR053154">
    <property type="entry name" value="c-di-AMP_regulator"/>
</dbReference>
<protein>
    <recommendedName>
        <fullName evidence="3">YbbR-like domain-containing protein</fullName>
    </recommendedName>
</protein>
<dbReference type="Gene3D" id="2.170.120.30">
    <property type="match status" value="2"/>
</dbReference>
<dbReference type="PANTHER" id="PTHR37804">
    <property type="entry name" value="CDAA REGULATORY PROTEIN CDAR"/>
    <property type="match status" value="1"/>
</dbReference>
<dbReference type="RefSeq" id="WP_158067821.1">
    <property type="nucleotide sequence ID" value="NZ_CP042829.1"/>
</dbReference>
<dbReference type="EMBL" id="CP042829">
    <property type="protein sequence ID" value="QFG03872.1"/>
    <property type="molecule type" value="Genomic_DNA"/>
</dbReference>
<sequence>MNGNHRRPSRRQAARQVLGGILRSLRQHWAQATFSLLAAFAIWFVVQDVENPRVSVTFPEEGQPPSIVVTAENAGPYIVRENYSVRVVAEGRADDLAALTPADFEARVDVRGMQPGVEELRQVRVTSRRPGVRVLQVIPSQVRITLVEPATRELPVTIRRSGQLPAGFREDEAATTVEPAVVKITGLPERVQAVQSVDLDVNLSGVIDQAYVVTGELVARSATGTVETVTISPPRATATIRIGQAFVQRTLPVIADISGAPATGYRIASITIDPPAVTVSGERSVVNELTALSTEKIDVTGARAELRLVRNLVAVPNLSVERRSVTVVVKFEPIDVAATLTVAPELQNLPAGFARDPSRPLAVEVRVTGPADLVAVLKPSDIKAVVSLAGATAGTAAYPVTVTGPSGLKLEAPATVTVSLIQVLP</sequence>
<gene>
    <name evidence="1" type="ORF">Tbon_11420</name>
</gene>
<dbReference type="Gene3D" id="2.170.120.40">
    <property type="entry name" value="YbbR-like domain"/>
    <property type="match status" value="2"/>
</dbReference>
<dbReference type="Pfam" id="PF07949">
    <property type="entry name" value="YbbR"/>
    <property type="match status" value="3"/>
</dbReference>
<reference evidence="1 2" key="1">
    <citation type="submission" date="2019-10" db="EMBL/GenBank/DDBJ databases">
        <title>Thermopilla bonchosmolovskayae gen. nov., sp. nov., a moderately thermophilic Chloroflexi bacterium from a Chukotka hot spring (Arctic, Russia), representing a novel classis Thermopillaia, which include previously uncultivated lineage OLB14.</title>
        <authorList>
            <person name="Kochetkova T.V."/>
            <person name="Zayulina K.S."/>
            <person name="Zhigarkov V.S."/>
            <person name="Minaev N.V."/>
            <person name="Novikov A."/>
            <person name="Toshchakov S.V."/>
            <person name="Elcheninov A.G."/>
            <person name="Kublanov I.V."/>
        </authorList>
    </citation>
    <scope>NUCLEOTIDE SEQUENCE [LARGE SCALE GENOMIC DNA]</scope>
    <source>
        <strain evidence="1 2">3753O</strain>
    </source>
</reference>
<evidence type="ECO:0000313" key="2">
    <source>
        <dbReference type="Proteomes" id="UP000326331"/>
    </source>
</evidence>
<dbReference type="InterPro" id="IPR012505">
    <property type="entry name" value="YbbR"/>
</dbReference>
<keyword evidence="2" id="KW-1185">Reference proteome</keyword>
<dbReference type="Proteomes" id="UP000326331">
    <property type="component" value="Chromosome"/>
</dbReference>
<organism evidence="1 2">
    <name type="scientific">Tepidiforma bonchosmolovskayae</name>
    <dbReference type="NCBI Taxonomy" id="2601677"/>
    <lineage>
        <taxon>Bacteria</taxon>
        <taxon>Bacillati</taxon>
        <taxon>Chloroflexota</taxon>
        <taxon>Tepidiformia</taxon>
        <taxon>Tepidiformales</taxon>
        <taxon>Tepidiformaceae</taxon>
        <taxon>Tepidiforma</taxon>
    </lineage>
</organism>